<dbReference type="GO" id="GO:0000160">
    <property type="term" value="P:phosphorelay signal transduction system"/>
    <property type="evidence" value="ECO:0007669"/>
    <property type="project" value="InterPro"/>
</dbReference>
<dbReference type="GO" id="GO:0006355">
    <property type="term" value="P:regulation of DNA-templated transcription"/>
    <property type="evidence" value="ECO:0007669"/>
    <property type="project" value="InterPro"/>
</dbReference>
<name>A0A542EE48_9MICO</name>
<evidence type="ECO:0000256" key="3">
    <source>
        <dbReference type="ARBA" id="ARBA00023163"/>
    </source>
</evidence>
<dbReference type="InterPro" id="IPR000792">
    <property type="entry name" value="Tscrpt_reg_LuxR_C"/>
</dbReference>
<dbReference type="RefSeq" id="WP_129626015.1">
    <property type="nucleotide sequence ID" value="NZ_BAABCI010000033.1"/>
</dbReference>
<dbReference type="InterPro" id="IPR036388">
    <property type="entry name" value="WH-like_DNA-bd_sf"/>
</dbReference>
<keyword evidence="2" id="KW-0238">DNA-binding</keyword>
<gene>
    <name evidence="7" type="ORF">FB459_1037</name>
</gene>
<keyword evidence="4" id="KW-0597">Phosphoprotein</keyword>
<dbReference type="OrthoDB" id="134985at2"/>
<keyword evidence="3" id="KW-0804">Transcription</keyword>
<dbReference type="PROSITE" id="PS50043">
    <property type="entry name" value="HTH_LUXR_2"/>
    <property type="match status" value="1"/>
</dbReference>
<feature type="domain" description="HTH luxR-type" evidence="5">
    <location>
        <begin position="142"/>
        <end position="213"/>
    </location>
</feature>
<dbReference type="SUPFAM" id="SSF52172">
    <property type="entry name" value="CheY-like"/>
    <property type="match status" value="1"/>
</dbReference>
<evidence type="ECO:0000313" key="7">
    <source>
        <dbReference type="EMBL" id="TQJ13611.1"/>
    </source>
</evidence>
<evidence type="ECO:0000313" key="8">
    <source>
        <dbReference type="Proteomes" id="UP000320806"/>
    </source>
</evidence>
<dbReference type="PRINTS" id="PR00038">
    <property type="entry name" value="HTHLUXR"/>
</dbReference>
<dbReference type="InterPro" id="IPR001789">
    <property type="entry name" value="Sig_transdc_resp-reg_receiver"/>
</dbReference>
<dbReference type="InterPro" id="IPR011006">
    <property type="entry name" value="CheY-like_superfamily"/>
</dbReference>
<keyword evidence="1" id="KW-0805">Transcription regulation</keyword>
<protein>
    <submittedName>
        <fullName evidence="7">Two-component system response regulator DesR</fullName>
    </submittedName>
</protein>
<feature type="modified residue" description="4-aspartylphosphate" evidence="4">
    <location>
        <position position="60"/>
    </location>
</feature>
<dbReference type="PANTHER" id="PTHR44688:SF16">
    <property type="entry name" value="DNA-BINDING TRANSCRIPTIONAL ACTIVATOR DEVR_DOSR"/>
    <property type="match status" value="1"/>
</dbReference>
<keyword evidence="8" id="KW-1185">Reference proteome</keyword>
<dbReference type="SUPFAM" id="SSF46894">
    <property type="entry name" value="C-terminal effector domain of the bipartite response regulators"/>
    <property type="match status" value="1"/>
</dbReference>
<dbReference type="CDD" id="cd06170">
    <property type="entry name" value="LuxR_C_like"/>
    <property type="match status" value="1"/>
</dbReference>
<dbReference type="Gene3D" id="1.10.10.10">
    <property type="entry name" value="Winged helix-like DNA-binding domain superfamily/Winged helix DNA-binding domain"/>
    <property type="match status" value="1"/>
</dbReference>
<dbReference type="Gene3D" id="3.40.50.2300">
    <property type="match status" value="1"/>
</dbReference>
<dbReference type="Pfam" id="PF00196">
    <property type="entry name" value="GerE"/>
    <property type="match status" value="1"/>
</dbReference>
<evidence type="ECO:0000259" key="6">
    <source>
        <dbReference type="PROSITE" id="PS50110"/>
    </source>
</evidence>
<evidence type="ECO:0000256" key="2">
    <source>
        <dbReference type="ARBA" id="ARBA00023125"/>
    </source>
</evidence>
<dbReference type="InterPro" id="IPR016032">
    <property type="entry name" value="Sig_transdc_resp-reg_C-effctor"/>
</dbReference>
<dbReference type="AlphaFoldDB" id="A0A542EE48"/>
<dbReference type="Proteomes" id="UP000320806">
    <property type="component" value="Unassembled WGS sequence"/>
</dbReference>
<dbReference type="PROSITE" id="PS00622">
    <property type="entry name" value="HTH_LUXR_1"/>
    <property type="match status" value="1"/>
</dbReference>
<evidence type="ECO:0000259" key="5">
    <source>
        <dbReference type="PROSITE" id="PS50043"/>
    </source>
</evidence>
<dbReference type="PANTHER" id="PTHR44688">
    <property type="entry name" value="DNA-BINDING TRANSCRIPTIONAL ACTIVATOR DEVR_DOSR"/>
    <property type="match status" value="1"/>
</dbReference>
<evidence type="ECO:0000256" key="1">
    <source>
        <dbReference type="ARBA" id="ARBA00023015"/>
    </source>
</evidence>
<evidence type="ECO:0000256" key="4">
    <source>
        <dbReference type="PROSITE-ProRule" id="PRU00169"/>
    </source>
</evidence>
<accession>A0A542EE48</accession>
<comment type="caution">
    <text evidence="7">The sequence shown here is derived from an EMBL/GenBank/DDBJ whole genome shotgun (WGS) entry which is preliminary data.</text>
</comment>
<dbReference type="EMBL" id="VFMO01000001">
    <property type="protein sequence ID" value="TQJ13611.1"/>
    <property type="molecule type" value="Genomic_DNA"/>
</dbReference>
<dbReference type="PROSITE" id="PS50110">
    <property type="entry name" value="RESPONSE_REGULATORY"/>
    <property type="match status" value="1"/>
</dbReference>
<organism evidence="7 8">
    <name type="scientific">Yimella lutea</name>
    <dbReference type="NCBI Taxonomy" id="587872"/>
    <lineage>
        <taxon>Bacteria</taxon>
        <taxon>Bacillati</taxon>
        <taxon>Actinomycetota</taxon>
        <taxon>Actinomycetes</taxon>
        <taxon>Micrococcales</taxon>
        <taxon>Dermacoccaceae</taxon>
        <taxon>Yimella</taxon>
    </lineage>
</organism>
<sequence length="227" mass="24929">MSALARPLSVVVIDNDENLHRSLQVLPLSHPAVVRIVTVAASVDELDDGPPPQPDVVVLDFWLGRDCRSSVDDIGRLVQWNAPIVLYTSEERPYLIQSAVTAGITALCLKHDGLDALVRTLASIRDGELRPSRQLAAALADLPPLRARLTPTEATVLRGLAYGLSASEIATRLCVSVDTVRCHTKHIHEKYRAVLGDGPVNRQQTLRAALEDGYWDAREWGEPWNIP</sequence>
<feature type="domain" description="Response regulatory" evidence="6">
    <location>
        <begin position="9"/>
        <end position="125"/>
    </location>
</feature>
<proteinExistence type="predicted"/>
<reference evidence="7 8" key="1">
    <citation type="submission" date="2019-06" db="EMBL/GenBank/DDBJ databases">
        <title>Sequencing the genomes of 1000 actinobacteria strains.</title>
        <authorList>
            <person name="Klenk H.-P."/>
        </authorList>
    </citation>
    <scope>NUCLEOTIDE SEQUENCE [LARGE SCALE GENOMIC DNA]</scope>
    <source>
        <strain evidence="7 8">DSM 19828</strain>
    </source>
</reference>
<dbReference type="GO" id="GO:0003677">
    <property type="term" value="F:DNA binding"/>
    <property type="evidence" value="ECO:0007669"/>
    <property type="project" value="UniProtKB-KW"/>
</dbReference>
<dbReference type="SMART" id="SM00421">
    <property type="entry name" value="HTH_LUXR"/>
    <property type="match status" value="1"/>
</dbReference>